<protein>
    <submittedName>
        <fullName evidence="1">PAS domain-containing protein</fullName>
    </submittedName>
</protein>
<dbReference type="SUPFAM" id="SSF55785">
    <property type="entry name" value="PYP-like sensor domain (PAS domain)"/>
    <property type="match status" value="1"/>
</dbReference>
<dbReference type="Pfam" id="PF13596">
    <property type="entry name" value="PAS_10"/>
    <property type="match status" value="1"/>
</dbReference>
<evidence type="ECO:0000313" key="1">
    <source>
        <dbReference type="EMBL" id="MCW3789495.1"/>
    </source>
</evidence>
<dbReference type="InterPro" id="IPR035965">
    <property type="entry name" value="PAS-like_dom_sf"/>
</dbReference>
<evidence type="ECO:0000313" key="2">
    <source>
        <dbReference type="Proteomes" id="UP001209229"/>
    </source>
</evidence>
<reference evidence="1" key="1">
    <citation type="submission" date="2022-10" db="EMBL/GenBank/DDBJ databases">
        <authorList>
            <person name="Yu W.X."/>
        </authorList>
    </citation>
    <scope>NUCLEOTIDE SEQUENCE</scope>
    <source>
        <strain evidence="1">AAT</strain>
    </source>
</reference>
<dbReference type="EMBL" id="JAPDPJ010000116">
    <property type="protein sequence ID" value="MCW3789495.1"/>
    <property type="molecule type" value="Genomic_DNA"/>
</dbReference>
<keyword evidence="2" id="KW-1185">Reference proteome</keyword>
<dbReference type="Proteomes" id="UP001209229">
    <property type="component" value="Unassembled WGS sequence"/>
</dbReference>
<feature type="non-terminal residue" evidence="1">
    <location>
        <position position="1"/>
    </location>
</feature>
<dbReference type="RefSeq" id="WP_301193045.1">
    <property type="nucleotide sequence ID" value="NZ_JAPDPJ010000116.1"/>
</dbReference>
<accession>A0AAE3SHH2</accession>
<dbReference type="NCBIfam" id="TIGR00229">
    <property type="entry name" value="sensory_box"/>
    <property type="match status" value="1"/>
</dbReference>
<comment type="caution">
    <text evidence="1">The sequence shown here is derived from an EMBL/GenBank/DDBJ whole genome shotgun (WGS) entry which is preliminary data.</text>
</comment>
<dbReference type="AlphaFoldDB" id="A0AAE3SHH2"/>
<sequence>TMNREGFELGFPYIQPKRIKKDEMETAFDDGVINLGTGKVNVEQIKLIFNHLPVDITFVDENNKVCYFSTPPKRIFPRTTAIIGREVSNCHPPESVHVVEQIVESFRSGEKDQVDFWIKMRGEYILIQYFAVHDEKGNYKGVIEVSQEISGIKALEGEKRLLDW</sequence>
<gene>
    <name evidence="1" type="ORF">OM075_23755</name>
</gene>
<dbReference type="InterPro" id="IPR000014">
    <property type="entry name" value="PAS"/>
</dbReference>
<proteinExistence type="predicted"/>
<organism evidence="1 2">
    <name type="scientific">Plebeiibacterium sediminum</name>
    <dbReference type="NCBI Taxonomy" id="2992112"/>
    <lineage>
        <taxon>Bacteria</taxon>
        <taxon>Pseudomonadati</taxon>
        <taxon>Bacteroidota</taxon>
        <taxon>Bacteroidia</taxon>
        <taxon>Marinilabiliales</taxon>
        <taxon>Marinilabiliaceae</taxon>
        <taxon>Plebeiibacterium</taxon>
    </lineage>
</organism>
<dbReference type="Gene3D" id="3.30.450.20">
    <property type="entry name" value="PAS domain"/>
    <property type="match status" value="1"/>
</dbReference>
<name>A0AAE3SHH2_9BACT</name>